<proteinExistence type="predicted"/>
<gene>
    <name evidence="2" type="ORF">DFJ69_2809</name>
</gene>
<accession>A0A3D9SN28</accession>
<dbReference type="AlphaFoldDB" id="A0A3D9SN28"/>
<sequence>MRRLLLSLLCAVVTTGALVAPAHANTSTYVKSATNAFEKLDTLTITFEGDVPVKSVRASLRPTRTTTTPPVEVTEFTLGEHQGGRQTATATGVRPSALDDYVVDVEAYDTDDRKIAVDTWGSYRFFWLIRPKIQMRLDRTAVDVDHPVIVADGSVTGTWPTGEVAPLPGRTFHILTESGFSGSPRIPVTTDTEGRFTATLTPGPSIAAEMNCDHTPAIADLGCTFTSATAIKITKASSRLSLTSTPHTVAAGGTVTVGGRLEGFQGGQWRPLPGRPINLRIRDDHGRGPADRRLTTDANGRFTTRVTVKVHHGFTATWAGEGVFYNEISATASVTVPTWVHFRNVTAKLTPYGDFSFSGTAWGGDRPLTRRNVTLEYSLYGKTGWREVRKLPLNYAGEFSTRMTIGQSGHWRVRYLGDASHKPSTSPVRKTWRWGTRMPAMKVSPTRVRRYGFVTASGVLNRYYNTKQRKPTAFKGQRVRIIFRFKGKKTWYHLGWDTTDSRGRFSARVRAHGDGYYAAVFHGTKDTWAVGSPNTPYVDTYGSSAGRAPTDVVSLDFLLGRQVVTAGAPAAGTAGFAR</sequence>
<dbReference type="RefSeq" id="WP_147312300.1">
    <property type="nucleotide sequence ID" value="NZ_QTTT01000001.1"/>
</dbReference>
<comment type="caution">
    <text evidence="2">The sequence shown here is derived from an EMBL/GenBank/DDBJ whole genome shotgun (WGS) entry which is preliminary data.</text>
</comment>
<dbReference type="Proteomes" id="UP000256661">
    <property type="component" value="Unassembled WGS sequence"/>
</dbReference>
<feature type="signal peptide" evidence="1">
    <location>
        <begin position="1"/>
        <end position="24"/>
    </location>
</feature>
<reference evidence="2 3" key="1">
    <citation type="submission" date="2018-08" db="EMBL/GenBank/DDBJ databases">
        <title>Sequencing the genomes of 1000 actinobacteria strains.</title>
        <authorList>
            <person name="Klenk H.-P."/>
        </authorList>
    </citation>
    <scope>NUCLEOTIDE SEQUENCE [LARGE SCALE GENOMIC DNA]</scope>
    <source>
        <strain evidence="2 3">DSM 43927</strain>
    </source>
</reference>
<evidence type="ECO:0008006" key="4">
    <source>
        <dbReference type="Google" id="ProtNLM"/>
    </source>
</evidence>
<protein>
    <recommendedName>
        <fullName evidence="4">Carboxypeptidase regulatory-like domain-containing protein</fullName>
    </recommendedName>
</protein>
<name>A0A3D9SN28_9ACTN</name>
<evidence type="ECO:0000256" key="1">
    <source>
        <dbReference type="SAM" id="SignalP"/>
    </source>
</evidence>
<dbReference type="EMBL" id="QTTT01000001">
    <property type="protein sequence ID" value="REE97342.1"/>
    <property type="molecule type" value="Genomic_DNA"/>
</dbReference>
<keyword evidence="1" id="KW-0732">Signal</keyword>
<evidence type="ECO:0000313" key="2">
    <source>
        <dbReference type="EMBL" id="REE97342.1"/>
    </source>
</evidence>
<keyword evidence="3" id="KW-1185">Reference proteome</keyword>
<organism evidence="2 3">
    <name type="scientific">Thermomonospora umbrina</name>
    <dbReference type="NCBI Taxonomy" id="111806"/>
    <lineage>
        <taxon>Bacteria</taxon>
        <taxon>Bacillati</taxon>
        <taxon>Actinomycetota</taxon>
        <taxon>Actinomycetes</taxon>
        <taxon>Streptosporangiales</taxon>
        <taxon>Thermomonosporaceae</taxon>
        <taxon>Thermomonospora</taxon>
    </lineage>
</organism>
<feature type="chain" id="PRO_5017812113" description="Carboxypeptidase regulatory-like domain-containing protein" evidence="1">
    <location>
        <begin position="25"/>
        <end position="578"/>
    </location>
</feature>
<dbReference type="OrthoDB" id="3447380at2"/>
<evidence type="ECO:0000313" key="3">
    <source>
        <dbReference type="Proteomes" id="UP000256661"/>
    </source>
</evidence>